<proteinExistence type="predicted"/>
<gene>
    <name evidence="2" type="ORF">BUE93_01050</name>
</gene>
<accession>A0A2S9XA99</accession>
<dbReference type="OrthoDB" id="5298483at2"/>
<evidence type="ECO:0000313" key="2">
    <source>
        <dbReference type="EMBL" id="PRP72649.1"/>
    </source>
</evidence>
<sequence length="222" mass="24922">MQAEIHIHTAAPSRGWGWIADGFQLFRQQKWPWVGMSLLYVLIWVGMSMLQSFGQVLLSSSMPLFVAGFLLAAQKRSLDQSISVADLFLGWRLHFRPLAGYCLFLLPISIVSEYIAQNLLQSHGVQHTLLIAAEIALLLFGLLCSFIPALLIFNGVRFWQALSLSVRAVLRNWQPMLLSLFAFVLLGLLTLLTLGLAFLVLLPVMYLALFLSWREIFGTEAA</sequence>
<feature type="transmembrane region" description="Helical" evidence="1">
    <location>
        <begin position="177"/>
        <end position="209"/>
    </location>
</feature>
<keyword evidence="1" id="KW-0472">Membrane</keyword>
<dbReference type="Proteomes" id="UP000239469">
    <property type="component" value="Unassembled WGS sequence"/>
</dbReference>
<name>A0A2S9XA99_9NEIS</name>
<feature type="transmembrane region" description="Helical" evidence="1">
    <location>
        <begin position="98"/>
        <end position="116"/>
    </location>
</feature>
<dbReference type="InterPro" id="IPR047798">
    <property type="entry name" value="BPSS1780-like"/>
</dbReference>
<evidence type="ECO:0000256" key="1">
    <source>
        <dbReference type="SAM" id="Phobius"/>
    </source>
</evidence>
<comment type="caution">
    <text evidence="2">The sequence shown here is derived from an EMBL/GenBank/DDBJ whole genome shotgun (WGS) entry which is preliminary data.</text>
</comment>
<organism evidence="2 3">
    <name type="scientific">Chromobacterium amazonense</name>
    <dbReference type="NCBI Taxonomy" id="1382803"/>
    <lineage>
        <taxon>Bacteria</taxon>
        <taxon>Pseudomonadati</taxon>
        <taxon>Pseudomonadota</taxon>
        <taxon>Betaproteobacteria</taxon>
        <taxon>Neisseriales</taxon>
        <taxon>Chromobacteriaceae</taxon>
        <taxon>Chromobacterium</taxon>
    </lineage>
</organism>
<feature type="transmembrane region" description="Helical" evidence="1">
    <location>
        <begin position="31"/>
        <end position="50"/>
    </location>
</feature>
<dbReference type="NCBIfam" id="NF041043">
    <property type="entry name" value="BPSS1780_fam"/>
    <property type="match status" value="1"/>
</dbReference>
<protein>
    <recommendedName>
        <fullName evidence="4">DUF2189 domain-containing protein</fullName>
    </recommendedName>
</protein>
<dbReference type="EMBL" id="MTBD01000001">
    <property type="protein sequence ID" value="PRP72649.1"/>
    <property type="molecule type" value="Genomic_DNA"/>
</dbReference>
<keyword evidence="1" id="KW-0812">Transmembrane</keyword>
<keyword evidence="1" id="KW-1133">Transmembrane helix</keyword>
<feature type="transmembrane region" description="Helical" evidence="1">
    <location>
        <begin position="56"/>
        <end position="73"/>
    </location>
</feature>
<reference evidence="2 3" key="1">
    <citation type="submission" date="2017-01" db="EMBL/GenBank/DDBJ databases">
        <title>New insights into the genetic diversity of Chromobacterium isolated from tropical freshwater lake.</title>
        <authorList>
            <person name="Santos A.B."/>
            <person name="Nascimento A.M."/>
            <person name="Da Silva P.C."/>
        </authorList>
    </citation>
    <scope>NUCLEOTIDE SEQUENCE [LARGE SCALE GENOMIC DNA]</scope>
    <source>
        <strain evidence="2 3">56AF</strain>
    </source>
</reference>
<dbReference type="AlphaFoldDB" id="A0A2S9XA99"/>
<evidence type="ECO:0000313" key="3">
    <source>
        <dbReference type="Proteomes" id="UP000239469"/>
    </source>
</evidence>
<feature type="transmembrane region" description="Helical" evidence="1">
    <location>
        <begin position="128"/>
        <end position="156"/>
    </location>
</feature>
<evidence type="ECO:0008006" key="4">
    <source>
        <dbReference type="Google" id="ProtNLM"/>
    </source>
</evidence>
<dbReference type="RefSeq" id="WP_106075517.1">
    <property type="nucleotide sequence ID" value="NZ_MTBD01000001.1"/>
</dbReference>